<dbReference type="InterPro" id="IPR029058">
    <property type="entry name" value="AB_hydrolase_fold"/>
</dbReference>
<comment type="caution">
    <text evidence="3">The sequence shown here is derived from an EMBL/GenBank/DDBJ whole genome shotgun (WGS) entry which is preliminary data.</text>
</comment>
<dbReference type="PANTHER" id="PTHR43037:SF4">
    <property type="entry name" value="PEPTIDASE S9 PROLYL OLIGOPEPTIDASE CATALYTIC DOMAIN-CONTAINING PROTEIN"/>
    <property type="match status" value="1"/>
</dbReference>
<proteinExistence type="predicted"/>
<reference evidence="3" key="1">
    <citation type="journal article" date="2019" name="bioRxiv">
        <title>The Genome of the Zebra Mussel, Dreissena polymorpha: A Resource for Invasive Species Research.</title>
        <authorList>
            <person name="McCartney M.A."/>
            <person name="Auch B."/>
            <person name="Kono T."/>
            <person name="Mallez S."/>
            <person name="Zhang Y."/>
            <person name="Obille A."/>
            <person name="Becker A."/>
            <person name="Abrahante J.E."/>
            <person name="Garbe J."/>
            <person name="Badalamenti J.P."/>
            <person name="Herman A."/>
            <person name="Mangelson H."/>
            <person name="Liachko I."/>
            <person name="Sullivan S."/>
            <person name="Sone E.D."/>
            <person name="Koren S."/>
            <person name="Silverstein K.A.T."/>
            <person name="Beckman K.B."/>
            <person name="Gohl D.M."/>
        </authorList>
    </citation>
    <scope>NUCLEOTIDE SEQUENCE</scope>
    <source>
        <strain evidence="3">Duluth1</strain>
        <tissue evidence="3">Whole animal</tissue>
    </source>
</reference>
<dbReference type="InterPro" id="IPR000073">
    <property type="entry name" value="AB_hydrolase_1"/>
</dbReference>
<gene>
    <name evidence="3" type="ORF">DPMN_086573</name>
</gene>
<evidence type="ECO:0000256" key="1">
    <source>
        <dbReference type="ARBA" id="ARBA00022729"/>
    </source>
</evidence>
<organism evidence="3 4">
    <name type="scientific">Dreissena polymorpha</name>
    <name type="common">Zebra mussel</name>
    <name type="synonym">Mytilus polymorpha</name>
    <dbReference type="NCBI Taxonomy" id="45954"/>
    <lineage>
        <taxon>Eukaryota</taxon>
        <taxon>Metazoa</taxon>
        <taxon>Spiralia</taxon>
        <taxon>Lophotrochozoa</taxon>
        <taxon>Mollusca</taxon>
        <taxon>Bivalvia</taxon>
        <taxon>Autobranchia</taxon>
        <taxon>Heteroconchia</taxon>
        <taxon>Euheterodonta</taxon>
        <taxon>Imparidentia</taxon>
        <taxon>Neoheterodontei</taxon>
        <taxon>Myida</taxon>
        <taxon>Dreissenoidea</taxon>
        <taxon>Dreissenidae</taxon>
        <taxon>Dreissena</taxon>
    </lineage>
</organism>
<dbReference type="AlphaFoldDB" id="A0A9D4KR93"/>
<feature type="domain" description="AB hydrolase-1" evidence="2">
    <location>
        <begin position="495"/>
        <end position="553"/>
    </location>
</feature>
<dbReference type="SUPFAM" id="SSF53474">
    <property type="entry name" value="alpha/beta-Hydrolases"/>
    <property type="match status" value="1"/>
</dbReference>
<evidence type="ECO:0000259" key="2">
    <source>
        <dbReference type="Pfam" id="PF00561"/>
    </source>
</evidence>
<keyword evidence="1" id="KW-0732">Signal</keyword>
<keyword evidence="4" id="KW-1185">Reference proteome</keyword>
<dbReference type="Pfam" id="PF00561">
    <property type="entry name" value="Abhydrolase_1"/>
    <property type="match status" value="1"/>
</dbReference>
<name>A0A9D4KR93_DREPO</name>
<protein>
    <recommendedName>
        <fullName evidence="2">AB hydrolase-1 domain-containing protein</fullName>
    </recommendedName>
</protein>
<reference evidence="3" key="2">
    <citation type="submission" date="2020-11" db="EMBL/GenBank/DDBJ databases">
        <authorList>
            <person name="McCartney M.A."/>
            <person name="Auch B."/>
            <person name="Kono T."/>
            <person name="Mallez S."/>
            <person name="Becker A."/>
            <person name="Gohl D.M."/>
            <person name="Silverstein K.A.T."/>
            <person name="Koren S."/>
            <person name="Bechman K.B."/>
            <person name="Herman A."/>
            <person name="Abrahante J.E."/>
            <person name="Garbe J."/>
        </authorList>
    </citation>
    <scope>NUCLEOTIDE SEQUENCE</scope>
    <source>
        <strain evidence="3">Duluth1</strain>
        <tissue evidence="3">Whole animal</tissue>
    </source>
</reference>
<dbReference type="Gene3D" id="3.40.50.1820">
    <property type="entry name" value="alpha/beta hydrolase"/>
    <property type="match status" value="1"/>
</dbReference>
<accession>A0A9D4KR93</accession>
<dbReference type="EMBL" id="JAIWYP010000003">
    <property type="protein sequence ID" value="KAH3844315.1"/>
    <property type="molecule type" value="Genomic_DNA"/>
</dbReference>
<dbReference type="Proteomes" id="UP000828390">
    <property type="component" value="Unassembled WGS sequence"/>
</dbReference>
<dbReference type="InterPro" id="IPR050955">
    <property type="entry name" value="Plant_Biomass_Hydrol_Est"/>
</dbReference>
<dbReference type="PANTHER" id="PTHR43037">
    <property type="entry name" value="UNNAMED PRODUCT-RELATED"/>
    <property type="match status" value="1"/>
</dbReference>
<evidence type="ECO:0000313" key="4">
    <source>
        <dbReference type="Proteomes" id="UP000828390"/>
    </source>
</evidence>
<sequence length="1003" mass="111356">MTVITTKENDKTVDFIKKETDKLLKKGVHCTLKKFSFRSLDSLRLEAKDVSVTQLCILESFKDKQFESSGSLWSTLGTIYKQQGQESAANRCFKQAKSIMGPYSEYVKEWSFIGPFVIGKTEVDGDPVESFGGIREVSKFRFKKNAKMYSELSSGGEINWMFIKQAGPDKGIQVQPKINWNELVNSLGSMGITEWQGWLVGEFAVNEKGLDLIVQCLGPHTVFIDDVPVPGDVYHRQKYWFGVSVDQGLHTIYIRVRTKINAQVHCQFTTARNGFELLSPNFLPDLLDGQLFGKHLAVPVANYDSSNFVKITKVTLSDIESKISDVSGKLDVKMLNPSVLIAPGQTYALNLVLYSTSSSDKLISHCSEPESPWDIRLNLKVTTSIGVSSLPITIRCRKGKQSFLFTFRDHDGSIQHAAAIQPLEHCPGDVCPTVLSLHGTTIPPQNQADSYKHMVGGEFVFGFPRAWTLAPTRHGAHNWEGPGLLTAMTALDSLSSMTRDCNWIQNKADSKHVVYAGHSMGGHGAWHVATHFPDRALALVSLASWIKKEEYGDSNLFFRHDIATSHVDPALKSILESCIIENDADQHSVNLGGVPVVGRTGAIDRTVHPWFLRRMYRLLSEEGVKVNYTEVKDKEHWWWDTVDTNDGGAVNDKYLRDFTNFYIDQFLDSKSSGSCTGPDAEDCQDDPILKYTDGQESRSFRLVCYNPALGEGVGGVQVLQQCIPFRKSEIQVEVTWDVVKFQTKNVARFSVLPHFFKEVLHKNIYIDGQSTAMPSDMTSVAGENVMNFCLKSGWGQCSDDQDMGLLRGTLTLGPARRVAEQPFRIIIGTQGSEESQRVILKSAVYVANLFFLTSDCHVDIVKDTDISINELDRTHIIVIGNSSENIHVEKLISRIPIQPSSAGIRLATCNYAFKRSGILTLVPNGPHHLGLVLMGTTLVGLQDVISLAAPTIPPMTRSPFSNLIPDFVITGPDFGRKGPGGYLCAGFYGNKWQFRTDSASCTC</sequence>
<evidence type="ECO:0000313" key="3">
    <source>
        <dbReference type="EMBL" id="KAH3844315.1"/>
    </source>
</evidence>